<proteinExistence type="predicted"/>
<evidence type="ECO:0000256" key="1">
    <source>
        <dbReference type="SAM" id="MobiDB-lite"/>
    </source>
</evidence>
<reference evidence="2 3" key="1">
    <citation type="journal article" date="2023" name="G3 (Bethesda)">
        <title>A chromosome-length genome assembly and annotation of blackberry (Rubus argutus, cv. 'Hillquist').</title>
        <authorList>
            <person name="Bruna T."/>
            <person name="Aryal R."/>
            <person name="Dudchenko O."/>
            <person name="Sargent D.J."/>
            <person name="Mead D."/>
            <person name="Buti M."/>
            <person name="Cavallini A."/>
            <person name="Hytonen T."/>
            <person name="Andres J."/>
            <person name="Pham M."/>
            <person name="Weisz D."/>
            <person name="Mascagni F."/>
            <person name="Usai G."/>
            <person name="Natali L."/>
            <person name="Bassil N."/>
            <person name="Fernandez G.E."/>
            <person name="Lomsadze A."/>
            <person name="Armour M."/>
            <person name="Olukolu B."/>
            <person name="Poorten T."/>
            <person name="Britton C."/>
            <person name="Davik J."/>
            <person name="Ashrafi H."/>
            <person name="Aiden E.L."/>
            <person name="Borodovsky M."/>
            <person name="Worthington M."/>
        </authorList>
    </citation>
    <scope>NUCLEOTIDE SEQUENCE [LARGE SCALE GENOMIC DNA]</scope>
    <source>
        <strain evidence="2">PI 553951</strain>
    </source>
</reference>
<gene>
    <name evidence="2" type="ORF">M0R45_000996</name>
</gene>
<evidence type="ECO:0000313" key="2">
    <source>
        <dbReference type="EMBL" id="KAK9903764.1"/>
    </source>
</evidence>
<evidence type="ECO:0000313" key="3">
    <source>
        <dbReference type="Proteomes" id="UP001457282"/>
    </source>
</evidence>
<organism evidence="2 3">
    <name type="scientific">Rubus argutus</name>
    <name type="common">Southern blackberry</name>
    <dbReference type="NCBI Taxonomy" id="59490"/>
    <lineage>
        <taxon>Eukaryota</taxon>
        <taxon>Viridiplantae</taxon>
        <taxon>Streptophyta</taxon>
        <taxon>Embryophyta</taxon>
        <taxon>Tracheophyta</taxon>
        <taxon>Spermatophyta</taxon>
        <taxon>Magnoliopsida</taxon>
        <taxon>eudicotyledons</taxon>
        <taxon>Gunneridae</taxon>
        <taxon>Pentapetalae</taxon>
        <taxon>rosids</taxon>
        <taxon>fabids</taxon>
        <taxon>Rosales</taxon>
        <taxon>Rosaceae</taxon>
        <taxon>Rosoideae</taxon>
        <taxon>Rosoideae incertae sedis</taxon>
        <taxon>Rubus</taxon>
    </lineage>
</organism>
<sequence>MAKVFNCRCKSTSTTLSLLQLESNLISNQNSCIQHKSNPYSPAISNPSQPLSKPANPPQIQITKTVTCSVQSMASITITALPPFTYSCNSLTTHGNSSASQPHPSPSIICNHMHHKPKFPIKANLFSDSSSQDHLQFTKATTPIDHLLTMAGITKHKPKFGHPIRFGHHQHSPQHNHAYLRQCRRRCHSHSTVSVLTCTAMPETQFPAGVVSRHHHQATSVKLPCRCSSSRRAQTQQAVLGSICTTQPNQSPLSHASLSHAHHAGFLAPSAPSSLWCYHHQRRLPC</sequence>
<feature type="compositionally biased region" description="Polar residues" evidence="1">
    <location>
        <begin position="37"/>
        <end position="51"/>
    </location>
</feature>
<dbReference type="EMBL" id="JBEDUW010000210">
    <property type="protein sequence ID" value="KAK9903764.1"/>
    <property type="molecule type" value="Genomic_DNA"/>
</dbReference>
<dbReference type="AlphaFoldDB" id="A0AAW1VP84"/>
<keyword evidence="3" id="KW-1185">Reference proteome</keyword>
<comment type="caution">
    <text evidence="2">The sequence shown here is derived from an EMBL/GenBank/DDBJ whole genome shotgun (WGS) entry which is preliminary data.</text>
</comment>
<name>A0AAW1VP84_RUBAR</name>
<dbReference type="Proteomes" id="UP001457282">
    <property type="component" value="Unassembled WGS sequence"/>
</dbReference>
<protein>
    <submittedName>
        <fullName evidence="2">Uncharacterized protein</fullName>
    </submittedName>
</protein>
<accession>A0AAW1VP84</accession>
<feature type="region of interest" description="Disordered" evidence="1">
    <location>
        <begin position="37"/>
        <end position="57"/>
    </location>
</feature>